<feature type="transmembrane region" description="Helical" evidence="1">
    <location>
        <begin position="97"/>
        <end position="116"/>
    </location>
</feature>
<name>A0A834T186_9FABA</name>
<dbReference type="Pfam" id="PF04654">
    <property type="entry name" value="DUF599"/>
    <property type="match status" value="1"/>
</dbReference>
<organism evidence="2 3">
    <name type="scientific">Senna tora</name>
    <dbReference type="NCBI Taxonomy" id="362788"/>
    <lineage>
        <taxon>Eukaryota</taxon>
        <taxon>Viridiplantae</taxon>
        <taxon>Streptophyta</taxon>
        <taxon>Embryophyta</taxon>
        <taxon>Tracheophyta</taxon>
        <taxon>Spermatophyta</taxon>
        <taxon>Magnoliopsida</taxon>
        <taxon>eudicotyledons</taxon>
        <taxon>Gunneridae</taxon>
        <taxon>Pentapetalae</taxon>
        <taxon>rosids</taxon>
        <taxon>fabids</taxon>
        <taxon>Fabales</taxon>
        <taxon>Fabaceae</taxon>
        <taxon>Caesalpinioideae</taxon>
        <taxon>Cassia clade</taxon>
        <taxon>Senna</taxon>
    </lineage>
</organism>
<feature type="transmembrane region" description="Helical" evidence="1">
    <location>
        <begin position="54"/>
        <end position="77"/>
    </location>
</feature>
<sequence length="266" mass="29015">MAEIEEINASTLWRTQPYTTILGIDAHGRRFWVPIMMKDIAKNNITAVQAIRNLLMASTLMATTSILLCAGLGAVISSTYSVKKPINDTVFGANGELIVALKYATILAVFILSFTCHTLSIRFLNQINILISTPQDGVNCMVTPEFLTLLLEKASILNVVGNRQIQGQRNNGFQLAAFYPKVHTTIISQTRWSEAAKHTSKRVNVKTREIFAAKKEATRRKDAVESAAAVQNIGFASLFSNPQLKRETLAGSAGNSGNEELLGSAS</sequence>
<evidence type="ECO:0000313" key="2">
    <source>
        <dbReference type="EMBL" id="KAF7813373.1"/>
    </source>
</evidence>
<keyword evidence="1" id="KW-1133">Transmembrane helix</keyword>
<gene>
    <name evidence="2" type="ORF">G2W53_034349</name>
</gene>
<dbReference type="OrthoDB" id="761598at2759"/>
<keyword evidence="1" id="KW-0472">Membrane</keyword>
<keyword evidence="1" id="KW-0812">Transmembrane</keyword>
<proteinExistence type="predicted"/>
<reference evidence="2" key="1">
    <citation type="submission" date="2020-09" db="EMBL/GenBank/DDBJ databases">
        <title>Genome-Enabled Discovery of Anthraquinone Biosynthesis in Senna tora.</title>
        <authorList>
            <person name="Kang S.-H."/>
            <person name="Pandey R.P."/>
            <person name="Lee C.-M."/>
            <person name="Sim J.-S."/>
            <person name="Jeong J.-T."/>
            <person name="Choi B.-S."/>
            <person name="Jung M."/>
            <person name="Ginzburg D."/>
            <person name="Zhao K."/>
            <person name="Won S.Y."/>
            <person name="Oh T.-J."/>
            <person name="Yu Y."/>
            <person name="Kim N.-H."/>
            <person name="Lee O.R."/>
            <person name="Lee T.-H."/>
            <person name="Bashyal P."/>
            <person name="Kim T.-S."/>
            <person name="Lee W.-H."/>
            <person name="Kawkins C."/>
            <person name="Kim C.-K."/>
            <person name="Kim J.S."/>
            <person name="Ahn B.O."/>
            <person name="Rhee S.Y."/>
            <person name="Sohng J.K."/>
        </authorList>
    </citation>
    <scope>NUCLEOTIDE SEQUENCE</scope>
    <source>
        <tissue evidence="2">Leaf</tissue>
    </source>
</reference>
<keyword evidence="3" id="KW-1185">Reference proteome</keyword>
<accession>A0A834T186</accession>
<protein>
    <submittedName>
        <fullName evidence="2">Uncharacterized protein</fullName>
    </submittedName>
</protein>
<dbReference type="EMBL" id="JAAIUW010000010">
    <property type="protein sequence ID" value="KAF7813373.1"/>
    <property type="molecule type" value="Genomic_DNA"/>
</dbReference>
<dbReference type="InterPro" id="IPR006747">
    <property type="entry name" value="DUF599"/>
</dbReference>
<dbReference type="PANTHER" id="PTHR31881:SF12">
    <property type="entry name" value="PLANT_F12B17-70 PROTEIN"/>
    <property type="match status" value="1"/>
</dbReference>
<evidence type="ECO:0000313" key="3">
    <source>
        <dbReference type="Proteomes" id="UP000634136"/>
    </source>
</evidence>
<dbReference type="AlphaFoldDB" id="A0A834T186"/>
<dbReference type="PANTHER" id="PTHR31881">
    <property type="match status" value="1"/>
</dbReference>
<dbReference type="Proteomes" id="UP000634136">
    <property type="component" value="Unassembled WGS sequence"/>
</dbReference>
<comment type="caution">
    <text evidence="2">The sequence shown here is derived from an EMBL/GenBank/DDBJ whole genome shotgun (WGS) entry which is preliminary data.</text>
</comment>
<evidence type="ECO:0000256" key="1">
    <source>
        <dbReference type="SAM" id="Phobius"/>
    </source>
</evidence>